<reference evidence="1 2" key="1">
    <citation type="submission" date="2021-06" db="EMBL/GenBank/DDBJ databases">
        <title>Caerostris darwini draft genome.</title>
        <authorList>
            <person name="Kono N."/>
            <person name="Arakawa K."/>
        </authorList>
    </citation>
    <scope>NUCLEOTIDE SEQUENCE [LARGE SCALE GENOMIC DNA]</scope>
</reference>
<dbReference type="AlphaFoldDB" id="A0AAV4N8K1"/>
<accession>A0AAV4N8K1</accession>
<organism evidence="1 2">
    <name type="scientific">Caerostris darwini</name>
    <dbReference type="NCBI Taxonomy" id="1538125"/>
    <lineage>
        <taxon>Eukaryota</taxon>
        <taxon>Metazoa</taxon>
        <taxon>Ecdysozoa</taxon>
        <taxon>Arthropoda</taxon>
        <taxon>Chelicerata</taxon>
        <taxon>Arachnida</taxon>
        <taxon>Araneae</taxon>
        <taxon>Araneomorphae</taxon>
        <taxon>Entelegynae</taxon>
        <taxon>Araneoidea</taxon>
        <taxon>Araneidae</taxon>
        <taxon>Caerostris</taxon>
    </lineage>
</organism>
<evidence type="ECO:0000313" key="1">
    <source>
        <dbReference type="EMBL" id="GIX80821.1"/>
    </source>
</evidence>
<gene>
    <name evidence="1" type="ORF">CDAR_28851</name>
</gene>
<dbReference type="Proteomes" id="UP001054837">
    <property type="component" value="Unassembled WGS sequence"/>
</dbReference>
<proteinExistence type="predicted"/>
<keyword evidence="2" id="KW-1185">Reference proteome</keyword>
<name>A0AAV4N8K1_9ARAC</name>
<sequence>MNTDLSEVLNKRSQEVHMEGVPPSSAWATQGYSGLRAYLRRRHRNFRFVVSLSRCSYFSSRYPIAANGYAFQWTLFHIEKRLKAQKKPNFIEWEINSVRCFEETGSFEDRPRSECPFFSVNSTHVVKSVMEELVADTSRGVVMNCQAWENNWDSGMVNSIYSAQNPGYLYLHKMQALHQLLPPDTDAKLNFATWS</sequence>
<protein>
    <submittedName>
        <fullName evidence="1">Uncharacterized protein</fullName>
    </submittedName>
</protein>
<dbReference type="EMBL" id="BPLQ01001326">
    <property type="protein sequence ID" value="GIX80821.1"/>
    <property type="molecule type" value="Genomic_DNA"/>
</dbReference>
<comment type="caution">
    <text evidence="1">The sequence shown here is derived from an EMBL/GenBank/DDBJ whole genome shotgun (WGS) entry which is preliminary data.</text>
</comment>
<evidence type="ECO:0000313" key="2">
    <source>
        <dbReference type="Proteomes" id="UP001054837"/>
    </source>
</evidence>